<dbReference type="EMBL" id="JABBNU010000012">
    <property type="protein sequence ID" value="NMM50404.1"/>
    <property type="molecule type" value="Genomic_DNA"/>
</dbReference>
<organism evidence="2 3">
    <name type="scientific">Marinigracilibium pacificum</name>
    <dbReference type="NCBI Taxonomy" id="2729599"/>
    <lineage>
        <taxon>Bacteria</taxon>
        <taxon>Pseudomonadati</taxon>
        <taxon>Bacteroidota</taxon>
        <taxon>Cytophagia</taxon>
        <taxon>Cytophagales</taxon>
        <taxon>Flammeovirgaceae</taxon>
        <taxon>Marinigracilibium</taxon>
    </lineage>
</organism>
<evidence type="ECO:0000259" key="1">
    <source>
        <dbReference type="Pfam" id="PF00085"/>
    </source>
</evidence>
<dbReference type="Gene3D" id="3.40.30.10">
    <property type="entry name" value="Glutaredoxin"/>
    <property type="match status" value="1"/>
</dbReference>
<dbReference type="Proteomes" id="UP000559010">
    <property type="component" value="Unassembled WGS sequence"/>
</dbReference>
<dbReference type="InterPro" id="IPR013766">
    <property type="entry name" value="Thioredoxin_domain"/>
</dbReference>
<dbReference type="SUPFAM" id="SSF52833">
    <property type="entry name" value="Thioredoxin-like"/>
    <property type="match status" value="1"/>
</dbReference>
<dbReference type="GO" id="GO:0005737">
    <property type="term" value="C:cytoplasm"/>
    <property type="evidence" value="ECO:0007669"/>
    <property type="project" value="TreeGrafter"/>
</dbReference>
<dbReference type="CDD" id="cd02947">
    <property type="entry name" value="TRX_family"/>
    <property type="match status" value="1"/>
</dbReference>
<feature type="domain" description="Thioredoxin" evidence="1">
    <location>
        <begin position="4"/>
        <end position="94"/>
    </location>
</feature>
<gene>
    <name evidence="2" type="ORF">HH304_18485</name>
</gene>
<sequence>MRRIELTDENFESVSKEESLLLVRFKAEWCGSCKSTQKAFDSMVEEGQLGDITIAEMDAPDCPKTRLTAGVYAVPFYALFKNGTLIDSVSTSNLNEVKKLVSIPILS</sequence>
<proteinExistence type="predicted"/>
<accession>A0A848J7J9</accession>
<dbReference type="Pfam" id="PF00085">
    <property type="entry name" value="Thioredoxin"/>
    <property type="match status" value="1"/>
</dbReference>
<evidence type="ECO:0000313" key="2">
    <source>
        <dbReference type="EMBL" id="NMM50404.1"/>
    </source>
</evidence>
<evidence type="ECO:0000313" key="3">
    <source>
        <dbReference type="Proteomes" id="UP000559010"/>
    </source>
</evidence>
<dbReference type="GO" id="GO:0015035">
    <property type="term" value="F:protein-disulfide reductase activity"/>
    <property type="evidence" value="ECO:0007669"/>
    <property type="project" value="TreeGrafter"/>
</dbReference>
<keyword evidence="3" id="KW-1185">Reference proteome</keyword>
<comment type="caution">
    <text evidence="2">The sequence shown here is derived from an EMBL/GenBank/DDBJ whole genome shotgun (WGS) entry which is preliminary data.</text>
</comment>
<dbReference type="PANTHER" id="PTHR45663">
    <property type="entry name" value="GEO12009P1"/>
    <property type="match status" value="1"/>
</dbReference>
<dbReference type="InterPro" id="IPR036249">
    <property type="entry name" value="Thioredoxin-like_sf"/>
</dbReference>
<dbReference type="AlphaFoldDB" id="A0A848J7J9"/>
<protein>
    <submittedName>
        <fullName evidence="2">Thioredoxin</fullName>
    </submittedName>
</protein>
<dbReference type="RefSeq" id="WP_169684768.1">
    <property type="nucleotide sequence ID" value="NZ_JABBNU010000012.1"/>
</dbReference>
<dbReference type="PANTHER" id="PTHR45663:SF11">
    <property type="entry name" value="GEO12009P1"/>
    <property type="match status" value="1"/>
</dbReference>
<name>A0A848J7J9_9BACT</name>
<reference evidence="2 3" key="1">
    <citation type="submission" date="2020-04" db="EMBL/GenBank/DDBJ databases">
        <title>Flammeovirgaceae bacterium KN852 isolated from deep sea.</title>
        <authorList>
            <person name="Zhang D.-C."/>
        </authorList>
    </citation>
    <scope>NUCLEOTIDE SEQUENCE [LARGE SCALE GENOMIC DNA]</scope>
    <source>
        <strain evidence="2 3">KN852</strain>
    </source>
</reference>